<keyword evidence="1" id="KW-0479">Metal-binding</keyword>
<dbReference type="SUPFAM" id="SSF51197">
    <property type="entry name" value="Clavaminate synthase-like"/>
    <property type="match status" value="1"/>
</dbReference>
<comment type="similarity">
    <text evidence="1">Belongs to the iron/ascorbate-dependent oxidoreductase family.</text>
</comment>
<keyword evidence="1" id="KW-0408">Iron</keyword>
<dbReference type="Pfam" id="PF03171">
    <property type="entry name" value="2OG-FeII_Oxy"/>
    <property type="match status" value="1"/>
</dbReference>
<gene>
    <name evidence="4" type="ORF">LGLO00237_LOCUS11299</name>
</gene>
<accession>A0A7S3YRP1</accession>
<dbReference type="GO" id="GO:0046872">
    <property type="term" value="F:metal ion binding"/>
    <property type="evidence" value="ECO:0007669"/>
    <property type="project" value="UniProtKB-KW"/>
</dbReference>
<feature type="signal peptide" evidence="2">
    <location>
        <begin position="1"/>
        <end position="16"/>
    </location>
</feature>
<evidence type="ECO:0000313" key="4">
    <source>
        <dbReference type="EMBL" id="CAE0659723.1"/>
    </source>
</evidence>
<reference evidence="4" key="1">
    <citation type="submission" date="2021-01" db="EMBL/GenBank/DDBJ databases">
        <authorList>
            <person name="Corre E."/>
            <person name="Pelletier E."/>
            <person name="Niang G."/>
            <person name="Scheremetjew M."/>
            <person name="Finn R."/>
            <person name="Kale V."/>
            <person name="Holt S."/>
            <person name="Cochrane G."/>
            <person name="Meng A."/>
            <person name="Brown T."/>
            <person name="Cohen L."/>
        </authorList>
    </citation>
    <scope>NUCLEOTIDE SEQUENCE</scope>
    <source>
        <strain evidence="4">CCCM811</strain>
    </source>
</reference>
<dbReference type="InterPro" id="IPR044861">
    <property type="entry name" value="IPNS-like_FE2OG_OXY"/>
</dbReference>
<feature type="domain" description="Fe2OG dioxygenase" evidence="3">
    <location>
        <begin position="206"/>
        <end position="315"/>
    </location>
</feature>
<dbReference type="EMBL" id="HBIV01015494">
    <property type="protein sequence ID" value="CAE0659723.1"/>
    <property type="molecule type" value="Transcribed_RNA"/>
</dbReference>
<proteinExistence type="inferred from homology"/>
<dbReference type="GO" id="GO:0016491">
    <property type="term" value="F:oxidoreductase activity"/>
    <property type="evidence" value="ECO:0007669"/>
    <property type="project" value="UniProtKB-KW"/>
</dbReference>
<evidence type="ECO:0000256" key="2">
    <source>
        <dbReference type="SAM" id="SignalP"/>
    </source>
</evidence>
<feature type="chain" id="PRO_5031009320" description="Fe2OG dioxygenase domain-containing protein" evidence="2">
    <location>
        <begin position="17"/>
        <end position="364"/>
    </location>
</feature>
<protein>
    <recommendedName>
        <fullName evidence="3">Fe2OG dioxygenase domain-containing protein</fullName>
    </recommendedName>
</protein>
<sequence>MMIGFACLAFTGTALALGSASLASEERRGVTFTTISLDAYLRGSPQAKLRIAQDLDEALQTAGFFYLVDHGVPLSVTEGILNATSAFFELPEEDKRAAQQKEKFGDLGYADNSLDDAEGKNGKAEYFNYHYTEGADMDESERKLPTPLKGKLSTWASAAKDVAIRIHQIASLALAATDPSFEASGGSVSDAEHLLERHFFDQENTTRYSVRLNYYGDLSREVQEGSQNDDSTLIRLGGHYDFILFTVNHANDVGGLQLRMDDGEWVDVPARPDAMLINSGLINQHVSNGRWRAPRHRVTATTLERRVSVPLFPEPHPKALMEPLPGCHACQAAPPKYRKITVEEHMKKMFSDPFNEGNNNLYNI</sequence>
<evidence type="ECO:0000259" key="3">
    <source>
        <dbReference type="PROSITE" id="PS51471"/>
    </source>
</evidence>
<keyword evidence="1" id="KW-0560">Oxidoreductase</keyword>
<dbReference type="PRINTS" id="PR00682">
    <property type="entry name" value="IPNSYNTHASE"/>
</dbReference>
<dbReference type="Gene3D" id="2.60.120.330">
    <property type="entry name" value="B-lactam Antibiotic, Isopenicillin N Synthase, Chain"/>
    <property type="match status" value="1"/>
</dbReference>
<organism evidence="4">
    <name type="scientific">Lotharella globosa</name>
    <dbReference type="NCBI Taxonomy" id="91324"/>
    <lineage>
        <taxon>Eukaryota</taxon>
        <taxon>Sar</taxon>
        <taxon>Rhizaria</taxon>
        <taxon>Cercozoa</taxon>
        <taxon>Chlorarachniophyceae</taxon>
        <taxon>Lotharella</taxon>
    </lineage>
</organism>
<dbReference type="PANTHER" id="PTHR47990">
    <property type="entry name" value="2-OXOGLUTARATE (2OG) AND FE(II)-DEPENDENT OXYGENASE SUPERFAMILY PROTEIN-RELATED"/>
    <property type="match status" value="1"/>
</dbReference>
<evidence type="ECO:0000256" key="1">
    <source>
        <dbReference type="RuleBase" id="RU003682"/>
    </source>
</evidence>
<dbReference type="Pfam" id="PF14226">
    <property type="entry name" value="DIOX_N"/>
    <property type="match status" value="1"/>
</dbReference>
<dbReference type="PROSITE" id="PS51471">
    <property type="entry name" value="FE2OG_OXY"/>
    <property type="match status" value="1"/>
</dbReference>
<dbReference type="InterPro" id="IPR005123">
    <property type="entry name" value="Oxoglu/Fe-dep_dioxygenase_dom"/>
</dbReference>
<dbReference type="InterPro" id="IPR027443">
    <property type="entry name" value="IPNS-like_sf"/>
</dbReference>
<keyword evidence="2" id="KW-0732">Signal</keyword>
<dbReference type="AlphaFoldDB" id="A0A7S3YRP1"/>
<dbReference type="InterPro" id="IPR050231">
    <property type="entry name" value="Iron_ascorbate_oxido_reductase"/>
</dbReference>
<name>A0A7S3YRP1_9EUKA</name>
<dbReference type="InterPro" id="IPR026992">
    <property type="entry name" value="DIOX_N"/>
</dbReference>